<dbReference type="InterPro" id="IPR001929">
    <property type="entry name" value="Germin"/>
</dbReference>
<evidence type="ECO:0000256" key="7">
    <source>
        <dbReference type="RuleBase" id="RU366015"/>
    </source>
</evidence>
<dbReference type="PRINTS" id="PR00325">
    <property type="entry name" value="GERMIN"/>
</dbReference>
<keyword evidence="3 7" id="KW-0052">Apoplast</keyword>
<evidence type="ECO:0000256" key="3">
    <source>
        <dbReference type="ARBA" id="ARBA00022523"/>
    </source>
</evidence>
<dbReference type="SMART" id="SM00835">
    <property type="entry name" value="Cupin_1"/>
    <property type="match status" value="1"/>
</dbReference>
<name>A0ABP0WPS7_9BRYO</name>
<dbReference type="InterPro" id="IPR014710">
    <property type="entry name" value="RmlC-like_jellyroll"/>
</dbReference>
<dbReference type="PANTHER" id="PTHR31238">
    <property type="entry name" value="GERMIN-LIKE PROTEIN SUBFAMILY 3 MEMBER 3"/>
    <property type="match status" value="1"/>
</dbReference>
<protein>
    <recommendedName>
        <fullName evidence="7">Germin-like protein</fullName>
    </recommendedName>
</protein>
<keyword evidence="8" id="KW-0812">Transmembrane</keyword>
<accession>A0ABP0WPS7</accession>
<reference evidence="10 11" key="1">
    <citation type="submission" date="2024-02" db="EMBL/GenBank/DDBJ databases">
        <authorList>
            <consortium name="ELIXIR-Norway"/>
            <consortium name="Elixir Norway"/>
        </authorList>
    </citation>
    <scope>NUCLEOTIDE SEQUENCE [LARGE SCALE GENOMIC DNA]</scope>
</reference>
<evidence type="ECO:0000259" key="9">
    <source>
        <dbReference type="SMART" id="SM00835"/>
    </source>
</evidence>
<comment type="similarity">
    <text evidence="2 7">Belongs to the germin family.</text>
</comment>
<keyword evidence="8" id="KW-0472">Membrane</keyword>
<dbReference type="SUPFAM" id="SSF51182">
    <property type="entry name" value="RmlC-like cupins"/>
    <property type="match status" value="1"/>
</dbReference>
<evidence type="ECO:0000256" key="8">
    <source>
        <dbReference type="SAM" id="Phobius"/>
    </source>
</evidence>
<feature type="transmembrane region" description="Helical" evidence="8">
    <location>
        <begin position="18"/>
        <end position="39"/>
    </location>
</feature>
<dbReference type="Gene3D" id="2.60.120.10">
    <property type="entry name" value="Jelly Rolls"/>
    <property type="match status" value="1"/>
</dbReference>
<keyword evidence="6 7" id="KW-0464">Manganese</keyword>
<dbReference type="Pfam" id="PF00190">
    <property type="entry name" value="Cupin_1"/>
    <property type="match status" value="1"/>
</dbReference>
<dbReference type="InterPro" id="IPR006045">
    <property type="entry name" value="Cupin_1"/>
</dbReference>
<proteinExistence type="inferred from homology"/>
<keyword evidence="11" id="KW-1185">Reference proteome</keyword>
<evidence type="ECO:0000313" key="10">
    <source>
        <dbReference type="EMBL" id="CAK9268409.1"/>
    </source>
</evidence>
<feature type="domain" description="Cupin type-1" evidence="9">
    <location>
        <begin position="77"/>
        <end position="223"/>
    </location>
</feature>
<dbReference type="Proteomes" id="UP001497444">
    <property type="component" value="Chromosome 2"/>
</dbReference>
<evidence type="ECO:0000256" key="6">
    <source>
        <dbReference type="ARBA" id="ARBA00023211"/>
    </source>
</evidence>
<comment type="subcellular location">
    <subcellularLocation>
        <location evidence="1 7">Secreted</location>
        <location evidence="1 7">Extracellular space</location>
        <location evidence="1 7">Apoplast</location>
    </subcellularLocation>
</comment>
<evidence type="ECO:0000256" key="5">
    <source>
        <dbReference type="ARBA" id="ARBA00022723"/>
    </source>
</evidence>
<evidence type="ECO:0000256" key="4">
    <source>
        <dbReference type="ARBA" id="ARBA00022525"/>
    </source>
</evidence>
<sequence>MACTTGARSTQRYYSAVILPKFLLVAVVAIIGITMVIAADPDPLQGFCVGDLTSNITVNGLVCKNPAQVTPSDFIYTGLEKPLAFSKFYRNSVNTAFVMAFPGINTQGISMARLDYLPQGLNVPHWHPRASEILFVVNGPLEVGFVDENNFLWANTLQTGDITIFPRGLVHFQYNNGSTNALAIAALSSQNPGRQNSGNSVFGTDIPNIILEKTFNLSPEVVVELKKFFKSQAQGKGINEEATSEDRSKNLNRLFLSLLTEAL</sequence>
<dbReference type="EMBL" id="OZ020097">
    <property type="protein sequence ID" value="CAK9268409.1"/>
    <property type="molecule type" value="Genomic_DNA"/>
</dbReference>
<organism evidence="10 11">
    <name type="scientific">Sphagnum jensenii</name>
    <dbReference type="NCBI Taxonomy" id="128206"/>
    <lineage>
        <taxon>Eukaryota</taxon>
        <taxon>Viridiplantae</taxon>
        <taxon>Streptophyta</taxon>
        <taxon>Embryophyta</taxon>
        <taxon>Bryophyta</taxon>
        <taxon>Sphagnophytina</taxon>
        <taxon>Sphagnopsida</taxon>
        <taxon>Sphagnales</taxon>
        <taxon>Sphagnaceae</taxon>
        <taxon>Sphagnum</taxon>
    </lineage>
</organism>
<dbReference type="CDD" id="cd02241">
    <property type="entry name" value="cupin_OxOx"/>
    <property type="match status" value="1"/>
</dbReference>
<dbReference type="InterPro" id="IPR019780">
    <property type="entry name" value="Germin_Mn-BS"/>
</dbReference>
<evidence type="ECO:0000256" key="1">
    <source>
        <dbReference type="ARBA" id="ARBA00004271"/>
    </source>
</evidence>
<keyword evidence="5 7" id="KW-0479">Metal-binding</keyword>
<keyword evidence="8" id="KW-1133">Transmembrane helix</keyword>
<keyword evidence="4 7" id="KW-0964">Secreted</keyword>
<gene>
    <name evidence="10" type="ORF">CSSPJE1EN1_LOCUS13887</name>
</gene>
<dbReference type="PROSITE" id="PS00725">
    <property type="entry name" value="GERMIN"/>
    <property type="match status" value="1"/>
</dbReference>
<evidence type="ECO:0000313" key="11">
    <source>
        <dbReference type="Proteomes" id="UP001497444"/>
    </source>
</evidence>
<dbReference type="InterPro" id="IPR011051">
    <property type="entry name" value="RmlC_Cupin_sf"/>
</dbReference>
<evidence type="ECO:0000256" key="2">
    <source>
        <dbReference type="ARBA" id="ARBA00007456"/>
    </source>
</evidence>